<sequence>MNQPNPNKQPIVQSTLEQTSNEEVDTVLGRFTLFVKDLSNGLNGSQEVPPSQESVSEEAEVISRKIIVLGQTFDNFDNANDYIESKLWLSYRCGFEPIPKSIDGPQPIQFFPSIIFNRSTIYSNFANLKSLFDKENFTSDAGWGCMIRTSQNLLANTLLKLYPKNEPEIVKLFQDDTSSPFSIHNFIRVASLSPLHVKPGEWFGPNAASLSIKRLASELLQDQEIDGIKIPRVFISENSDLFDDEIRDVFAKEKNASVLILFPIRLGIDKVNSYYYNSIFHLLASKYSCGIAGGKPSSSFYFLGYEDTDLIYFDPHLPQVVETPINMDSYHTTNYNRLNISLLDPSMMIGILVTNIDEYIDFKTSCLDINNKIVHFHPHTLPVQQDSIINQSWEEVQDEEEEFINLNVSKIENEQQQEQGQSTDAPDEFIDIGNQSSSVVSVPSNV</sequence>
<dbReference type="EMBL" id="AJIX01000044">
    <property type="protein sequence ID" value="KGR03959.1"/>
    <property type="molecule type" value="Genomic_DNA"/>
</dbReference>
<dbReference type="GO" id="GO:0000407">
    <property type="term" value="C:phagophore assembly site"/>
    <property type="evidence" value="ECO:0007669"/>
    <property type="project" value="UniProtKB-SubCell"/>
</dbReference>
<keyword evidence="8" id="KW-0653">Protein transport</keyword>
<evidence type="ECO:0000313" key="14">
    <source>
        <dbReference type="EMBL" id="KGR03959.1"/>
    </source>
</evidence>
<keyword evidence="4 11" id="KW-0963">Cytoplasm</keyword>
<dbReference type="InterPro" id="IPR005078">
    <property type="entry name" value="Peptidase_C54"/>
</dbReference>
<comment type="subcellular location">
    <subcellularLocation>
        <location evidence="11">Nucleus</location>
    </subcellularLocation>
    <subcellularLocation>
        <location evidence="11">Cytoplasm</location>
    </subcellularLocation>
    <subcellularLocation>
        <location evidence="1">Preautophagosomal structure</location>
    </subcellularLocation>
</comment>
<evidence type="ECO:0000256" key="12">
    <source>
        <dbReference type="SAM" id="MobiDB-lite"/>
    </source>
</evidence>
<evidence type="ECO:0000256" key="4">
    <source>
        <dbReference type="ARBA" id="ARBA00022490"/>
    </source>
</evidence>
<feature type="compositionally biased region" description="Polar residues" evidence="12">
    <location>
        <begin position="412"/>
        <end position="424"/>
    </location>
</feature>
<feature type="domain" description="Peptidase C54 catalytic" evidence="13">
    <location>
        <begin position="78"/>
        <end position="364"/>
    </location>
</feature>
<dbReference type="InterPro" id="IPR046792">
    <property type="entry name" value="Peptidase_C54_cat"/>
</dbReference>
<dbReference type="GO" id="GO:0015031">
    <property type="term" value="P:protein transport"/>
    <property type="evidence" value="ECO:0007669"/>
    <property type="project" value="UniProtKB-KW"/>
</dbReference>
<feature type="region of interest" description="Disordered" evidence="12">
    <location>
        <begin position="412"/>
        <end position="446"/>
    </location>
</feature>
<evidence type="ECO:0000256" key="6">
    <source>
        <dbReference type="ARBA" id="ARBA00022801"/>
    </source>
</evidence>
<dbReference type="PANTHER" id="PTHR22624:SF49">
    <property type="entry name" value="CYSTEINE PROTEASE"/>
    <property type="match status" value="1"/>
</dbReference>
<evidence type="ECO:0000256" key="11">
    <source>
        <dbReference type="RuleBase" id="RU363115"/>
    </source>
</evidence>
<dbReference type="GO" id="GO:0005634">
    <property type="term" value="C:nucleus"/>
    <property type="evidence" value="ECO:0007669"/>
    <property type="project" value="UniProtKB-SubCell"/>
</dbReference>
<dbReference type="GO" id="GO:0016485">
    <property type="term" value="P:protein processing"/>
    <property type="evidence" value="ECO:0007669"/>
    <property type="project" value="TreeGrafter"/>
</dbReference>
<evidence type="ECO:0000256" key="9">
    <source>
        <dbReference type="ARBA" id="ARBA00023006"/>
    </source>
</evidence>
<comment type="similarity">
    <text evidence="2 11">Belongs to the peptidase C54 family.</text>
</comment>
<keyword evidence="9" id="KW-0072">Autophagy</keyword>
<name>A0AB34PLX2_CANAX</name>
<dbReference type="Pfam" id="PF03416">
    <property type="entry name" value="Peptidase_C54"/>
    <property type="match status" value="1"/>
</dbReference>
<dbReference type="GO" id="GO:0000423">
    <property type="term" value="P:mitophagy"/>
    <property type="evidence" value="ECO:0007669"/>
    <property type="project" value="TreeGrafter"/>
</dbReference>
<proteinExistence type="inferred from homology"/>
<evidence type="ECO:0000256" key="2">
    <source>
        <dbReference type="ARBA" id="ARBA00010958"/>
    </source>
</evidence>
<dbReference type="InterPro" id="IPR038765">
    <property type="entry name" value="Papain-like_cys_pep_sf"/>
</dbReference>
<evidence type="ECO:0000259" key="13">
    <source>
        <dbReference type="Pfam" id="PF03416"/>
    </source>
</evidence>
<dbReference type="PANTHER" id="PTHR22624">
    <property type="entry name" value="CYSTEINE PROTEASE ATG4"/>
    <property type="match status" value="1"/>
</dbReference>
<dbReference type="SUPFAM" id="SSF54001">
    <property type="entry name" value="Cysteine proteinases"/>
    <property type="match status" value="1"/>
</dbReference>
<dbReference type="Proteomes" id="UP000030161">
    <property type="component" value="Unassembled WGS sequence"/>
</dbReference>
<dbReference type="GO" id="GO:0019786">
    <property type="term" value="F:protein-phosphatidylethanolamide deconjugating activity"/>
    <property type="evidence" value="ECO:0007669"/>
    <property type="project" value="InterPro"/>
</dbReference>
<organism evidence="14 15">
    <name type="scientific">Candida albicans P78048</name>
    <dbReference type="NCBI Taxonomy" id="1094989"/>
    <lineage>
        <taxon>Eukaryota</taxon>
        <taxon>Fungi</taxon>
        <taxon>Dikarya</taxon>
        <taxon>Ascomycota</taxon>
        <taxon>Saccharomycotina</taxon>
        <taxon>Pichiomycetes</taxon>
        <taxon>Debaryomycetaceae</taxon>
        <taxon>Candida/Lodderomyces clade</taxon>
        <taxon>Candida</taxon>
    </lineage>
</organism>
<feature type="compositionally biased region" description="Low complexity" evidence="12">
    <location>
        <begin position="436"/>
        <end position="446"/>
    </location>
</feature>
<keyword evidence="11" id="KW-0539">Nucleus</keyword>
<dbReference type="GO" id="GO:0034727">
    <property type="term" value="P:piecemeal microautophagy of the nucleus"/>
    <property type="evidence" value="ECO:0007669"/>
    <property type="project" value="TreeGrafter"/>
</dbReference>
<keyword evidence="5 11" id="KW-0645">Protease</keyword>
<dbReference type="EC" id="3.4.22.-" evidence="11"/>
<keyword evidence="3" id="KW-0813">Transport</keyword>
<evidence type="ECO:0000256" key="1">
    <source>
        <dbReference type="ARBA" id="ARBA00004329"/>
    </source>
</evidence>
<dbReference type="GO" id="GO:0004197">
    <property type="term" value="F:cysteine-type endopeptidase activity"/>
    <property type="evidence" value="ECO:0007669"/>
    <property type="project" value="TreeGrafter"/>
</dbReference>
<reference evidence="14 15" key="1">
    <citation type="submission" date="2013-12" db="EMBL/GenBank/DDBJ databases">
        <title>The Genome Sequence of Candida albicans P78048.</title>
        <authorList>
            <consortium name="The Broad Institute Genome Sequencing Platform"/>
            <consortium name="The Broad Institute Genome Sequencing Center for Infectious Disease"/>
            <person name="Cuomo C."/>
            <person name="Bennett R."/>
            <person name="Hirakawa M."/>
            <person name="Noverr M."/>
            <person name="Mitchell A."/>
            <person name="Young S.K."/>
            <person name="Zeng Q."/>
            <person name="Gargeya S."/>
            <person name="Fitzgerald M."/>
            <person name="Abouelleil A."/>
            <person name="Alvarado L."/>
            <person name="Berlin A.M."/>
            <person name="Chapman S.B."/>
            <person name="Dewar J."/>
            <person name="Goldberg J."/>
            <person name="Griggs A."/>
            <person name="Gujja S."/>
            <person name="Hansen M."/>
            <person name="Howarth C."/>
            <person name="Imamovic A."/>
            <person name="Larimer J."/>
            <person name="McCowan C."/>
            <person name="Murphy C."/>
            <person name="Pearson M."/>
            <person name="Priest M."/>
            <person name="Roberts A."/>
            <person name="Saif S."/>
            <person name="Shea T."/>
            <person name="Sykes S."/>
            <person name="Wortman J."/>
            <person name="Nusbaum C."/>
            <person name="Birren B."/>
        </authorList>
    </citation>
    <scope>NUCLEOTIDE SEQUENCE [LARGE SCALE GENOMIC DNA]</scope>
    <source>
        <strain evidence="14 15">P78048</strain>
    </source>
</reference>
<comment type="caution">
    <text evidence="14">The sequence shown here is derived from an EMBL/GenBank/DDBJ whole genome shotgun (WGS) entry which is preliminary data.</text>
</comment>
<gene>
    <name evidence="14" type="ORF">MG3_05730</name>
</gene>
<protein>
    <recommendedName>
        <fullName evidence="11">Cysteine protease</fullName>
        <ecNumber evidence="11">3.4.22.-</ecNumber>
    </recommendedName>
</protein>
<evidence type="ECO:0000256" key="8">
    <source>
        <dbReference type="ARBA" id="ARBA00022927"/>
    </source>
</evidence>
<keyword evidence="6 11" id="KW-0378">Hydrolase</keyword>
<comment type="catalytic activity">
    <reaction evidence="10">
        <text>[protein]-C-terminal L-amino acid-glycyl-phosphatidylethanolamide + H2O = [protein]-C-terminal L-amino acid-glycine + a 1,2-diacyl-sn-glycero-3-phosphoethanolamine</text>
        <dbReference type="Rhea" id="RHEA:67548"/>
        <dbReference type="Rhea" id="RHEA-COMP:17323"/>
        <dbReference type="Rhea" id="RHEA-COMP:17324"/>
        <dbReference type="ChEBI" id="CHEBI:15377"/>
        <dbReference type="ChEBI" id="CHEBI:64612"/>
        <dbReference type="ChEBI" id="CHEBI:172940"/>
        <dbReference type="ChEBI" id="CHEBI:172941"/>
    </reaction>
    <physiologicalReaction direction="left-to-right" evidence="10">
        <dbReference type="Rhea" id="RHEA:67549"/>
    </physiologicalReaction>
</comment>
<evidence type="ECO:0000256" key="7">
    <source>
        <dbReference type="ARBA" id="ARBA00022807"/>
    </source>
</evidence>
<evidence type="ECO:0000256" key="10">
    <source>
        <dbReference type="ARBA" id="ARBA00029362"/>
    </source>
</evidence>
<comment type="function">
    <text evidence="11">Required for selective autophagic degradation of the nucleus (nucleophagy) as well as for mitophagy which contributes to regulate mitochondrial quantity and quality by eliminating the mitochondria to a basal level to fulfill cellular energy requirements and preventing excess ROS production.</text>
</comment>
<dbReference type="GO" id="GO:0035973">
    <property type="term" value="P:aggrephagy"/>
    <property type="evidence" value="ECO:0007669"/>
    <property type="project" value="TreeGrafter"/>
</dbReference>
<keyword evidence="7" id="KW-0788">Thiol protease</keyword>
<evidence type="ECO:0000313" key="15">
    <source>
        <dbReference type="Proteomes" id="UP000030161"/>
    </source>
</evidence>
<dbReference type="GO" id="GO:0000045">
    <property type="term" value="P:autophagosome assembly"/>
    <property type="evidence" value="ECO:0007669"/>
    <property type="project" value="TreeGrafter"/>
</dbReference>
<evidence type="ECO:0000256" key="5">
    <source>
        <dbReference type="ARBA" id="ARBA00022670"/>
    </source>
</evidence>
<evidence type="ECO:0000256" key="3">
    <source>
        <dbReference type="ARBA" id="ARBA00022448"/>
    </source>
</evidence>
<dbReference type="AlphaFoldDB" id="A0AB34PLX2"/>
<accession>A0AB34PLX2</accession>